<dbReference type="InterPro" id="IPR011992">
    <property type="entry name" value="EF-hand-dom_pair"/>
</dbReference>
<evidence type="ECO:0000259" key="12">
    <source>
        <dbReference type="Pfam" id="PF16178"/>
    </source>
</evidence>
<feature type="transmembrane region" description="Helical" evidence="10">
    <location>
        <begin position="4914"/>
        <end position="4935"/>
    </location>
</feature>
<feature type="region of interest" description="Disordered" evidence="9">
    <location>
        <begin position="1327"/>
        <end position="1360"/>
    </location>
</feature>
<comment type="subcellular location">
    <subcellularLocation>
        <location evidence="1">Cell membrane</location>
        <topology evidence="1">Multi-pass membrane protein</topology>
    </subcellularLocation>
</comment>
<organism evidence="14 15">
    <name type="scientific">Thraustotheca clavata</name>
    <dbReference type="NCBI Taxonomy" id="74557"/>
    <lineage>
        <taxon>Eukaryota</taxon>
        <taxon>Sar</taxon>
        <taxon>Stramenopiles</taxon>
        <taxon>Oomycota</taxon>
        <taxon>Saprolegniomycetes</taxon>
        <taxon>Saprolegniales</taxon>
        <taxon>Achlyaceae</taxon>
        <taxon>Thraustotheca</taxon>
    </lineage>
</organism>
<gene>
    <name evidence="14" type="ORF">THRCLA_03973</name>
</gene>
<dbReference type="FunFam" id="1.10.238.220:FF:000003">
    <property type="entry name" value="Phosphoprotein phosphatase 2A regulatory subunit"/>
    <property type="match status" value="1"/>
</dbReference>
<keyword evidence="5" id="KW-0106">Calcium</keyword>
<dbReference type="Pfam" id="PF04547">
    <property type="entry name" value="Anoctamin"/>
    <property type="match status" value="5"/>
</dbReference>
<keyword evidence="4" id="KW-0479">Metal-binding</keyword>
<sequence length="5186" mass="594650">MKKAQAKKHNAKLMGHAANYGSVHLNINDPSQHWDYAIAFPNPETVKTPPPVSMKEILEKLHDNGLQFRLFYSSTRDMVFAQIRCHYERLKMEADRIDLPVLLDPHVLEQTARTGFPDDNIGPFHISDTKHLYEYGPYEHIHAAYEDTDDLQPLFAKRNLDHTVFPPVERMKLVESIIVSHECCNLDLDALCYNRSILACYPLHNEAEIDHLSKTWIPAIAAPWKQPLDEIRDYFGERIAFYFSYLGHYTTWLIYAGIVSVIVFILQISTGTTDRSVVVTNQDGTNRTVRSEVPYVMTFAVPLFALFMCVWSTLFMESWKREQNILAMKWGMTELAVEETPRPQFVGEPVLSAVTGVKTKYFPTTKKFQRVAVSWALLFLLCSIVLLIVAGIFRLRWLLTVHEQLKFNGPILSHIPAGPVICSFANVVQIIIMGKIYYRSFYSLNEYENHETDSQYESSLVRKTFVFQFINNFSALFYIAFLKNRFEDPSQERMHELALSLGIVYCSQLVIGNIKEIVLPRVWVQLAKMQIIKSKPVYDTSEAEREFFLATYEWSGTFDDFTEIITQFGFCTLFVVAFPLTPLLSLLNNYLEIRIDGYRLLRENRRPRPRSACNIGLWMEIVEFLTTLAILTNAYVVVWTSNTFDFIEFQYQGHPNFVELYRNQAFMIFVAVLLAFRYFIAKLIPDTPDSVVAQIKRQLFFNNKAIYKIPDDVVSRYVRDPEDQFDMTIRLTHFLFFLQVMTSINKLDTIDSPRIESAKPSPSIARRVLTVVISIAFVGAIVGVVAAASGHQITSTLTQNRFLAVTPNLPDTITKLLQDNKPTLSLLVEKNFPATLGKCDEMNAPKPCSEMGYLYQEKATFYKALARWVTGLNKIRFDQVDFVSTKDGVMTFQLKANFAALPASLRIESCLGTLCSKVVDDTKTCCGTDKTLTIVATAKCNEAYPFVRDLTLQTASITPIIVEVNILGQHVKKDLTPSLIAKIKELLPTKGLEYLNSKLKENLGDKVICTPTLSYPPLGYPPLRQLEESTSAVNLPQAIITALQQNKPTLSQLVKENVPASVGKCNEKNPPTPCKEMGYLYQEKGSNYKALARWISGINVIRFDQVDLTAAKNGSLQLKLKANFASLPASLRIDGCLGTLCSNIVDDTKTCCGNDKTVAVVAQAECSTSYPFIRNITFTTATITPIIVQVNVLGQTIKKDLTPAIENKFKDFVSTTGLDYANAKFKETYGDTKLVSPLFFHPTKEKMMTKAAFEVETMVHRDSLGDLNAVAACPSGRMKMEELFRQWLSLEATKDMICSLVDDVKAGREVVVPNTISNVSIIGGLAQGSDQCRSPKRPPNHSPGLGPSRRRGSAGSVEDINMGIPEPLQLSLPEDAESDMSAKIPRFYFPKEGGRGRGRAYSRDRLDRIERDIEERFRQAGAGPEGVGVDNFVSITKDLCGFPSFFNLPLFQRIRKLILHLDTAEDDLSGKYITLEMFQRYWTMEIQPYDNIERFFRLVKQPHNNYIEHSDFAPFLHELLKYHPGLEFLSGTPEFQEKYAATVAVRIFYMVDKDSSGRITLRKLRRSNLVEAFNVVDEEEDINKVNAYFSYEHFYVLYCKFWELDTDHDFLLSRDDLMRYGGHALTRIIVDRIFEAGRRPFARMQTLSLEEKQKLSYEDFIYFMLSEEDKGNPVSLRYWFELIDIIGDNVIRADEMRVYYDHQIHRMECLGQEVVPFEDIMCQMSDLLHPAVEGDFRFHDFTRPDKIRLSGVFFNVLFNLSKFIEFEQRDPFLLRQQMAEPELTDWDRYARAEYARLAMEEEGRDNDNSMEIDTMDGCRTESEGDVGEEVPVVATYGSNASASPVACPSPIASPIASSGATTIVIEEEAYDYVIAFPHEQPAVASMTKQDVLNRLHQAGLIYEEIPSTSVIFCKLRANNERLQREAERVHLPLLLDEHELAQIATTGLLSHHIEPFAVENPPLKFIDHFKRPRYPPYQCIYMPYSKKEPPSIYAPHGNAFFSHIHRMQLMESILTNVHGGGAGLDLENLLNQGVIVACYPLHNFPQKLALQKSLLSWCGRPWKQPLIEIRDYFGPKVALYFAYLGHYTTWLLPPAFVGLLITIWQLYPVSIPEPYADWTVLHYVLPIYGVLMLGWGSFFLKHWSRRNAVLAMEWGMSDFDRVRKVVHLPQIRVNFYQRVFRYVIAWGVVIMLMAIIAIISWTLVNLYTSPSWFYGADTLLSLFVVAQVTVFQYVYNLIGVRLNEYENHSTETTFELAYVTKSVIFTLFNYFAAMLYAAFLANVSLNSLPWLLYRIYGLLIVIHHGAALWNVRRMWSIARREIPKSNEETSFVACVPMEKQFRMVEYGWYESVMDHLALVIHFSFVTLFAVVAPFIPVLSLVHQFIELRMNGAKLLFFSRRPRPREAATLGAWLAVLHIIMMTALCTNAALLVEINHENSTAPVPAVNSTDAAIADDSTSITWSLIAAFVCFRLVIVVAYQNVPSRIRLQLERQAYYVAKLYHKAFGWPYHMEKSKAQGHKFEYALVFPNPEGSTCKDTSALSTVLTQLEDANLQYKVYPSEVKQSTYMASYVFCEVRASELQLAQEAARIRLPMLLDEMVLKDKAHEGVFDSLHGRLVDMVDRLHSEAQRVHLILLIQNMLTQPVFLGGLEHDSMHGTTSMMAEKLESFLAALDHREIRASEDIYLEKLLQEFKQRLDVDIEGEQYRDDDTLESCLYRMESWLNGAVPLLRSTRHIEAHAEGTDMNQERIMRHIVKELDWLRAQTPLNELYEAQHIWKYNLGDCVWFMEQLLLHCEVSPLQLISKDSSLKWFHMHDYVAEFESEKLFPNVSRLLDECQWLLAIPASTPYKSYQEFRARHPSSMVLPLVDALEYWIIDTPDVDIFPFYLGTPNPRYNLLAKRFKYRPYQYLHMPFTALRQSKWQDIYAPTTNHSTFFVTQRANLMDSLLKRHISLDDLLANGVVKAAYPIHDDSELRRLKIQWNSWSITQPLEAIKNYFGPAVGMYFGYLGHATKWLTVAAVAGIALLIVQAFNASDLVNGIGLPLFGIAAIVWATLYIKHWTRAKIILELQWGLTDGHPKTEIPVVRAAYQGDFIRNPVTGQKMKYFNKKDRILRLVLSWFALSLLMAVNLGGVGLIFYLGDAGWLVEPTYTVPFFHALWLIAMQTIFHPLGTMLTCYENHRTDISHEQAFIFKSVLFNLINSFISLFALFVVSIDSMLSRLRVALYVIYGVQILYRVATNVFAYILPSKPRRTTEMQLFQEELDWTAIVQAHVNRVLHFGYIILFVVACPLSPLLGFAHHFIEMRLQAIILLAHIRRPRPRPIAGTWYMTMLQWVLTLAIITNSYLVVYASHILDLESSPNTTALQLVKLKSADGFFGLLVVLLVLRQLVNRIFSDLPQRVISQLERQSFVVERILDDQPIYSIDPAPSSNILLRRGSSHQEHLPDPQLIDEDMPTDEEEEEGFREMEATPLVAPRPKLTKYSSVPNMAKPSMFASRKGGSSGEFKRFLSTPINEDPEYGATANDDSVLHSRSSRFQRENSQDGTVNGSSDATEGIAPPYRHQGPEWDYVIVFHNPDARLNAPTMADGAPIPTMNDILTKLRQAGLDTQLAKSTVPVMIKEKNVLPYVYCKIRASLDRLKTEASRVHMALPLVENQLERMAKQGEVRFHIENPEDRIAEIQRQGFEPLPPEKRSKPATRRTFKKVKYEIGQEVDIFDLFDASELEDLADEEMGEAKNPRHNNGSNWIDRMTMLLRKFKYKPYQFIHMHYNPQENIQCLYPSPLFPTTKRIRLIESIITSPSGAGLDLDLLVKVQAIAACYPLHENEQRRDICDMWNSSLWLTHQPIEATKEYFGGQVALFLAYVAHMTRWLLLPSIFGLAIFMFAKDYLVWLFGLFMVGWSTLFIKLWKRKLAVLGMKWGMTDYHAPEHDKPSFDDERNWHVAQGSVTQFIFRRVFSMLVLLTLINGVIATLYGIFYFRYKAELAPTSHVWQMSRNYTIDFGFRGELHLVALMNVVSIYLWTAIFNKLHAVLNDYEVYQSEASAQQAYILKAMFFHFINHFAGPIYVAFIKPHVEGIELQYSGPDIEAVSELSVYMLYIYGAQLVVHNVWYVLLPWSRVLCCKTKDIIKQHRQHLQSTFAGSSPDGSADLEGANDIPEAPVKLMAVEVQFELKDYGWKGLFNDYFTMVVQFGYATLFVVSCPYLPLMACAQNIVAIRMHGVNLCTIFRRPSPRGAQQIRLWTFFLEVMCTLAIATNSWAIVAKAHLAQRTLDTLGFSEMYYVQARWACIGTIFVFLYGFSSVFSYFINDTPSRVRIQLERQEYYISKVLNLGYLWDKVMRSLRFEKSQEELEEEEGYGWDYAIVFPNPEVRRPPKIHPLTGKVEVVPSMREMILKMHKAGLQVHFFDSVAKVSSYIPSMVLCKIRATRKRLEIEADRVHLPMLLNTEELNRQAQHGVVLTVWSRLNKHIQGLEKEIEENNVSTLLDEMLALKAVATSSEENNAPIPSWSQILLELNVVVDVMAEMDQQIKVGFQYFHIENNIFAKKQTTHRTLSDHRDSLEAIIQLSLDPNMEGVLIQVPYVLQDMLTSLSQASRELGIQLTLLPILTKPKVNGDKAEVAETVVVERELRQTMSALANLYNLLQPLLEKMEHVLQLSLPLPELNSISDHLRYQKELNFGIPSAWLAAELDIFLQTLQDITIEPKDLRTWVKPLGMKPSSLKPIPDLIQELIDATIANPLIDIQPFHVENPNPNYRSLAKKFRYDPYEFIHMSYQAKEELQHWYKQYDATTSATAPKQLFSSTQRITLLESIITDSETGAGLNLERLVLNGAIKGHFPLHDQHVQKAVWARWKWSFLQPIDAIRSYFGVKIALYFAYLGHYTTWLTLSAFVGLTVAIAQYVHNRNNISNKALDWVKIYSVPVYGTFIIIWATLFLKNWVRKQTVFAMKWGMSDYHEEEQLRPQFQGSLMRDPVTGSRMRYFNDGQRRLRLLYSWFILAILICIVLASVSLIFVLRYNLHNSTFFVVRGMNIGTEIAAMANVMQIFMLSTLYNNVSGSLNEYENHRTDTQYENHFIAKAIVFQFVNNFALLFYVAFLKEKIEGRCQDDDCMGELKISLVYVYGSQLVVGNCQELLVPLFWAHVERVQHEWIKKAEEADVSEVEMQFFMPTYGWRGTFDDYLEMIIQF</sequence>
<dbReference type="InterPro" id="IPR032394">
    <property type="entry name" value="Anoct_dimer"/>
</dbReference>
<feature type="transmembrane region" description="Helical" evidence="10">
    <location>
        <begin position="3224"/>
        <end position="3247"/>
    </location>
</feature>
<feature type="transmembrane region" description="Helical" evidence="10">
    <location>
        <begin position="2120"/>
        <end position="2140"/>
    </location>
</feature>
<feature type="transmembrane region" description="Helical" evidence="10">
    <location>
        <begin position="4281"/>
        <end position="4308"/>
    </location>
</feature>
<name>A0A1W0A0D0_9STRA</name>
<evidence type="ECO:0000256" key="7">
    <source>
        <dbReference type="ARBA" id="ARBA00023136"/>
    </source>
</evidence>
<evidence type="ECO:0000256" key="4">
    <source>
        <dbReference type="ARBA" id="ARBA00022723"/>
    </source>
</evidence>
<feature type="transmembrane region" description="Helical" evidence="10">
    <location>
        <begin position="3190"/>
        <end position="3212"/>
    </location>
</feature>
<feature type="transmembrane region" description="Helical" evidence="10">
    <location>
        <begin position="564"/>
        <end position="591"/>
    </location>
</feature>
<evidence type="ECO:0000313" key="15">
    <source>
        <dbReference type="Proteomes" id="UP000243217"/>
    </source>
</evidence>
<dbReference type="GO" id="GO:0046983">
    <property type="term" value="F:protein dimerization activity"/>
    <property type="evidence" value="ECO:0007669"/>
    <property type="project" value="InterPro"/>
</dbReference>
<feature type="transmembrane region" description="Helical" evidence="10">
    <location>
        <begin position="2406"/>
        <end position="2432"/>
    </location>
</feature>
<dbReference type="Gene3D" id="1.10.238.230">
    <property type="match status" value="1"/>
</dbReference>
<dbReference type="OrthoDB" id="296386at2759"/>
<evidence type="ECO:0000256" key="8">
    <source>
        <dbReference type="ARBA" id="ARBA00023180"/>
    </source>
</evidence>
<feature type="transmembrane region" description="Helical" evidence="10">
    <location>
        <begin position="3038"/>
        <end position="3058"/>
    </location>
</feature>
<feature type="transmembrane region" description="Helical" evidence="10">
    <location>
        <begin position="3268"/>
        <end position="3289"/>
    </location>
</feature>
<feature type="transmembrane region" description="Helical" evidence="10">
    <location>
        <begin position="2460"/>
        <end position="2479"/>
    </location>
</feature>
<feature type="domain" description="Anoctamin transmembrane" evidence="11">
    <location>
        <begin position="2994"/>
        <end position="3409"/>
    </location>
</feature>
<feature type="domain" description="Anoctamin transmembrane" evidence="11">
    <location>
        <begin position="3851"/>
        <end position="4322"/>
    </location>
</feature>
<feature type="transmembrane region" description="Helical" evidence="10">
    <location>
        <begin position="4239"/>
        <end position="4261"/>
    </location>
</feature>
<feature type="transmembrane region" description="Helical" evidence="10">
    <location>
        <begin position="252"/>
        <end position="273"/>
    </location>
</feature>
<feature type="transmembrane region" description="Helical" evidence="10">
    <location>
        <begin position="4096"/>
        <end position="4115"/>
    </location>
</feature>
<proteinExistence type="predicted"/>
<dbReference type="Pfam" id="PF16178">
    <property type="entry name" value="Anoct_dimer"/>
    <property type="match status" value="1"/>
</dbReference>
<evidence type="ECO:0000313" key="14">
    <source>
        <dbReference type="EMBL" id="OQS03714.1"/>
    </source>
</evidence>
<feature type="transmembrane region" description="Helical" evidence="10">
    <location>
        <begin position="293"/>
        <end position="316"/>
    </location>
</feature>
<evidence type="ECO:0000256" key="3">
    <source>
        <dbReference type="ARBA" id="ARBA00022692"/>
    </source>
</evidence>
<dbReference type="InterPro" id="IPR049452">
    <property type="entry name" value="Anoctamin_TM"/>
</dbReference>
<evidence type="ECO:0000256" key="2">
    <source>
        <dbReference type="ARBA" id="ARBA00022475"/>
    </source>
</evidence>
<dbReference type="PANTHER" id="PTHR12308:SF73">
    <property type="entry name" value="ANOCTAMIN"/>
    <property type="match status" value="1"/>
</dbReference>
<dbReference type="GO" id="GO:0005254">
    <property type="term" value="F:chloride channel activity"/>
    <property type="evidence" value="ECO:0007669"/>
    <property type="project" value="TreeGrafter"/>
</dbReference>
<dbReference type="Proteomes" id="UP000243217">
    <property type="component" value="Unassembled WGS sequence"/>
</dbReference>
<feature type="transmembrane region" description="Helical" evidence="10">
    <location>
        <begin position="3015"/>
        <end position="3032"/>
    </location>
</feature>
<feature type="transmembrane region" description="Helical" evidence="10">
    <location>
        <begin position="3328"/>
        <end position="3351"/>
    </location>
</feature>
<feature type="domain" description="PP2A regulatory subunit B'' EF-hand" evidence="13">
    <location>
        <begin position="1490"/>
        <end position="1579"/>
    </location>
</feature>
<feature type="transmembrane region" description="Helical" evidence="10">
    <location>
        <begin position="3956"/>
        <end position="3979"/>
    </location>
</feature>
<feature type="transmembrane region" description="Helical" evidence="10">
    <location>
        <begin position="4991"/>
        <end position="5014"/>
    </location>
</feature>
<feature type="compositionally biased region" description="Acidic residues" evidence="9">
    <location>
        <begin position="3450"/>
        <end position="3462"/>
    </location>
</feature>
<keyword evidence="2" id="KW-1003">Cell membrane</keyword>
<evidence type="ECO:0000256" key="1">
    <source>
        <dbReference type="ARBA" id="ARBA00004651"/>
    </source>
</evidence>
<keyword evidence="8" id="KW-0325">Glycoprotein</keyword>
<feature type="region of interest" description="Disordered" evidence="9">
    <location>
        <begin position="3513"/>
        <end position="3558"/>
    </location>
</feature>
<dbReference type="Gene3D" id="1.10.238.10">
    <property type="entry name" value="EF-hand"/>
    <property type="match status" value="1"/>
</dbReference>
<evidence type="ECO:0000256" key="10">
    <source>
        <dbReference type="SAM" id="Phobius"/>
    </source>
</evidence>
<feature type="transmembrane region" description="Helical" evidence="10">
    <location>
        <begin position="3889"/>
        <end position="3909"/>
    </location>
</feature>
<reference evidence="14 15" key="1">
    <citation type="journal article" date="2014" name="Genome Biol. Evol.">
        <title>The secreted proteins of Achlya hypogyna and Thraustotheca clavata identify the ancestral oomycete secretome and reveal gene acquisitions by horizontal gene transfer.</title>
        <authorList>
            <person name="Misner I."/>
            <person name="Blouin N."/>
            <person name="Leonard G."/>
            <person name="Richards T.A."/>
            <person name="Lane C.E."/>
        </authorList>
    </citation>
    <scope>NUCLEOTIDE SEQUENCE [LARGE SCALE GENOMIC DNA]</scope>
    <source>
        <strain evidence="14 15">ATCC 34112</strain>
    </source>
</reference>
<feature type="transmembrane region" description="Helical" evidence="10">
    <location>
        <begin position="2291"/>
        <end position="2311"/>
    </location>
</feature>
<keyword evidence="3 10" id="KW-0812">Transmembrane</keyword>
<feature type="domain" description="Anoctamin transmembrane" evidence="11">
    <location>
        <begin position="2069"/>
        <end position="2492"/>
    </location>
</feature>
<keyword evidence="6 10" id="KW-1133">Transmembrane helix</keyword>
<feature type="compositionally biased region" description="Polar residues" evidence="9">
    <location>
        <begin position="3543"/>
        <end position="3553"/>
    </location>
</feature>
<evidence type="ECO:0000259" key="13">
    <source>
        <dbReference type="Pfam" id="PF17958"/>
    </source>
</evidence>
<feature type="transmembrane region" description="Helical" evidence="10">
    <location>
        <begin position="612"/>
        <end position="640"/>
    </location>
</feature>
<evidence type="ECO:0000256" key="6">
    <source>
        <dbReference type="ARBA" id="ARBA00022989"/>
    </source>
</evidence>
<keyword evidence="15" id="KW-1185">Reference proteome</keyword>
<feature type="transmembrane region" description="Helical" evidence="10">
    <location>
        <begin position="3371"/>
        <end position="3391"/>
    </location>
</feature>
<dbReference type="InterPro" id="IPR007632">
    <property type="entry name" value="Anoctamin"/>
</dbReference>
<feature type="transmembrane region" description="Helical" evidence="10">
    <location>
        <begin position="417"/>
        <end position="438"/>
    </location>
</feature>
<dbReference type="FunFam" id="1.10.238.10:FF:000025">
    <property type="entry name" value="serine/threonine-protein phosphatase 2A regulatory subunit B'' subunit alpha"/>
    <property type="match status" value="1"/>
</dbReference>
<feature type="transmembrane region" description="Helical" evidence="10">
    <location>
        <begin position="660"/>
        <end position="680"/>
    </location>
</feature>
<feature type="domain" description="Anoctamin transmembrane" evidence="11">
    <location>
        <begin position="4863"/>
        <end position="5186"/>
    </location>
</feature>
<feature type="transmembrane region" description="Helical" evidence="10">
    <location>
        <begin position="4008"/>
        <end position="4027"/>
    </location>
</feature>
<feature type="transmembrane region" description="Helical" evidence="10">
    <location>
        <begin position="5074"/>
        <end position="5095"/>
    </location>
</feature>
<dbReference type="Pfam" id="PF17958">
    <property type="entry name" value="EF-hand_13"/>
    <property type="match status" value="1"/>
</dbReference>
<feature type="transmembrane region" description="Helical" evidence="10">
    <location>
        <begin position="2358"/>
        <end position="2385"/>
    </location>
</feature>
<feature type="domain" description="Anoctamin transmembrane" evidence="11">
    <location>
        <begin position="231"/>
        <end position="698"/>
    </location>
</feature>
<feature type="transmembrane region" description="Helical" evidence="10">
    <location>
        <begin position="2090"/>
        <end position="2108"/>
    </location>
</feature>
<dbReference type="GO" id="GO:0046872">
    <property type="term" value="F:metal ion binding"/>
    <property type="evidence" value="ECO:0007669"/>
    <property type="project" value="UniProtKB-KW"/>
</dbReference>
<accession>A0A1W0A0D0</accession>
<feature type="transmembrane region" description="Helical" evidence="10">
    <location>
        <begin position="2258"/>
        <end position="2279"/>
    </location>
</feature>
<feature type="transmembrane region" description="Helical" evidence="10">
    <location>
        <begin position="768"/>
        <end position="788"/>
    </location>
</feature>
<feature type="non-terminal residue" evidence="14">
    <location>
        <position position="5186"/>
    </location>
</feature>
<dbReference type="SUPFAM" id="SSF47473">
    <property type="entry name" value="EF-hand"/>
    <property type="match status" value="2"/>
</dbReference>
<evidence type="ECO:0000256" key="5">
    <source>
        <dbReference type="ARBA" id="ARBA00022837"/>
    </source>
</evidence>
<dbReference type="CDD" id="cd21504">
    <property type="entry name" value="PPP2R3A_B-like"/>
    <property type="match status" value="1"/>
</dbReference>
<feature type="transmembrane region" description="Helical" evidence="10">
    <location>
        <begin position="4884"/>
        <end position="4902"/>
    </location>
</feature>
<feature type="transmembrane region" description="Helical" evidence="10">
    <location>
        <begin position="5035"/>
        <end position="5054"/>
    </location>
</feature>
<feature type="region of interest" description="Disordered" evidence="9">
    <location>
        <begin position="3442"/>
        <end position="3462"/>
    </location>
</feature>
<feature type="transmembrane region" description="Helical" evidence="10">
    <location>
        <begin position="4048"/>
        <end position="4070"/>
    </location>
</feature>
<feature type="transmembrane region" description="Helical" evidence="10">
    <location>
        <begin position="375"/>
        <end position="397"/>
    </location>
</feature>
<comment type="caution">
    <text evidence="14">The sequence shown here is derived from an EMBL/GenBank/DDBJ whole genome shotgun (WGS) entry which is preliminary data.</text>
</comment>
<evidence type="ECO:0000259" key="11">
    <source>
        <dbReference type="Pfam" id="PF04547"/>
    </source>
</evidence>
<feature type="transmembrane region" description="Helical" evidence="10">
    <location>
        <begin position="2183"/>
        <end position="2207"/>
    </location>
</feature>
<dbReference type="EMBL" id="JNBS01000794">
    <property type="protein sequence ID" value="OQS03714.1"/>
    <property type="molecule type" value="Genomic_DNA"/>
</dbReference>
<feature type="domain" description="Anoctamin dimerisation" evidence="12">
    <location>
        <begin position="1871"/>
        <end position="2047"/>
    </location>
</feature>
<dbReference type="STRING" id="74557.A0A1W0A0D0"/>
<feature type="transmembrane region" description="Helical" evidence="10">
    <location>
        <begin position="465"/>
        <end position="482"/>
    </location>
</feature>
<dbReference type="GO" id="GO:0005886">
    <property type="term" value="C:plasma membrane"/>
    <property type="evidence" value="ECO:0007669"/>
    <property type="project" value="UniProtKB-SubCell"/>
</dbReference>
<feature type="transmembrane region" description="Helical" evidence="10">
    <location>
        <begin position="2219"/>
        <end position="2238"/>
    </location>
</feature>
<evidence type="ECO:0000256" key="9">
    <source>
        <dbReference type="SAM" id="MobiDB-lite"/>
    </source>
</evidence>
<feature type="transmembrane region" description="Helical" evidence="10">
    <location>
        <begin position="3158"/>
        <end position="3178"/>
    </location>
</feature>
<protein>
    <submittedName>
        <fullName evidence="14">Uncharacterized protein</fullName>
    </submittedName>
</protein>
<dbReference type="Gene3D" id="1.10.238.220">
    <property type="match status" value="1"/>
</dbReference>
<dbReference type="PANTHER" id="PTHR12308">
    <property type="entry name" value="ANOCTAMIN"/>
    <property type="match status" value="1"/>
</dbReference>
<keyword evidence="7 10" id="KW-0472">Membrane</keyword>
<dbReference type="InterPro" id="IPR041534">
    <property type="entry name" value="EF-hand_13"/>
</dbReference>
<feature type="transmembrane region" description="Helical" evidence="10">
    <location>
        <begin position="3113"/>
        <end position="3138"/>
    </location>
</feature>